<name>A0A9P7MNL6_9HYPO</name>
<accession>A0A9P7MNL6</accession>
<dbReference type="AlphaFoldDB" id="A0A9P7MNL6"/>
<proteinExistence type="predicted"/>
<evidence type="ECO:0000313" key="2">
    <source>
        <dbReference type="Proteomes" id="UP000784919"/>
    </source>
</evidence>
<organism evidence="1 2">
    <name type="scientific">Claviceps arundinis</name>
    <dbReference type="NCBI Taxonomy" id="1623583"/>
    <lineage>
        <taxon>Eukaryota</taxon>
        <taxon>Fungi</taxon>
        <taxon>Dikarya</taxon>
        <taxon>Ascomycota</taxon>
        <taxon>Pezizomycotina</taxon>
        <taxon>Sordariomycetes</taxon>
        <taxon>Hypocreomycetidae</taxon>
        <taxon>Hypocreales</taxon>
        <taxon>Clavicipitaceae</taxon>
        <taxon>Claviceps</taxon>
    </lineage>
</organism>
<dbReference type="OrthoDB" id="10545662at2759"/>
<gene>
    <name evidence="1" type="ORF">E4U56_004193</name>
</gene>
<sequence length="93" mass="10391">MLVRQNELLLFREEKAAMQQQLTSLMSAPAPPHAPAPLLRKALLFNHIFDGDKTMFKSHGTQDCALRDKVWGPKETKAAYTAPGQRDTDGDVK</sequence>
<comment type="caution">
    <text evidence="1">The sequence shown here is derived from an EMBL/GenBank/DDBJ whole genome shotgun (WGS) entry which is preliminary data.</text>
</comment>
<dbReference type="Proteomes" id="UP000784919">
    <property type="component" value="Unassembled WGS sequence"/>
</dbReference>
<protein>
    <submittedName>
        <fullName evidence="1">Uncharacterized protein</fullName>
    </submittedName>
</protein>
<reference evidence="1" key="1">
    <citation type="journal article" date="2020" name="bioRxiv">
        <title>Whole genome comparisons of ergot fungi reveals the divergence and evolution of species within the genus Claviceps are the result of varying mechanisms driving genome evolution and host range expansion.</title>
        <authorList>
            <person name="Wyka S.A."/>
            <person name="Mondo S.J."/>
            <person name="Liu M."/>
            <person name="Dettman J."/>
            <person name="Nalam V."/>
            <person name="Broders K.D."/>
        </authorList>
    </citation>
    <scope>NUCLEOTIDE SEQUENCE</scope>
    <source>
        <strain evidence="1">CCC 1102</strain>
    </source>
</reference>
<dbReference type="EMBL" id="SRPS01000272">
    <property type="protein sequence ID" value="KAG5960752.1"/>
    <property type="molecule type" value="Genomic_DNA"/>
</dbReference>
<evidence type="ECO:0000313" key="1">
    <source>
        <dbReference type="EMBL" id="KAG5960752.1"/>
    </source>
</evidence>